<dbReference type="GO" id="GO:0052689">
    <property type="term" value="F:carboxylic ester hydrolase activity"/>
    <property type="evidence" value="ECO:0007669"/>
    <property type="project" value="UniProtKB-KW"/>
</dbReference>
<dbReference type="GO" id="GO:0046872">
    <property type="term" value="F:metal ion binding"/>
    <property type="evidence" value="ECO:0007669"/>
    <property type="project" value="UniProtKB-KW"/>
</dbReference>
<name>A0A2P8FDN3_9RHOB</name>
<protein>
    <submittedName>
        <fullName evidence="8">Feruloyl esterase</fullName>
    </submittedName>
</protein>
<evidence type="ECO:0000256" key="3">
    <source>
        <dbReference type="ARBA" id="ARBA00022723"/>
    </source>
</evidence>
<dbReference type="InterPro" id="IPR029058">
    <property type="entry name" value="AB_hydrolase_fold"/>
</dbReference>
<evidence type="ECO:0000256" key="5">
    <source>
        <dbReference type="ARBA" id="ARBA00022801"/>
    </source>
</evidence>
<evidence type="ECO:0000256" key="7">
    <source>
        <dbReference type="ARBA" id="ARBA00023157"/>
    </source>
</evidence>
<accession>A0A2P8FDN3</accession>
<evidence type="ECO:0000256" key="4">
    <source>
        <dbReference type="ARBA" id="ARBA00022729"/>
    </source>
</evidence>
<keyword evidence="2" id="KW-0719">Serine esterase</keyword>
<dbReference type="RefSeq" id="WP_106608463.1">
    <property type="nucleotide sequence ID" value="NZ_PYGJ01000005.1"/>
</dbReference>
<dbReference type="OrthoDB" id="7197884at2"/>
<reference evidence="8 9" key="1">
    <citation type="submission" date="2018-03" db="EMBL/GenBank/DDBJ databases">
        <title>Genomic Encyclopedia of Archaeal and Bacterial Type Strains, Phase II (KMG-II): from individual species to whole genera.</title>
        <authorList>
            <person name="Goeker M."/>
        </authorList>
    </citation>
    <scope>NUCLEOTIDE SEQUENCE [LARGE SCALE GENOMIC DNA]</scope>
    <source>
        <strain evidence="8 9">DSM 100673</strain>
    </source>
</reference>
<dbReference type="AlphaFoldDB" id="A0A2P8FDN3"/>
<comment type="caution">
    <text evidence="8">The sequence shown here is derived from an EMBL/GenBank/DDBJ whole genome shotgun (WGS) entry which is preliminary data.</text>
</comment>
<organism evidence="8 9">
    <name type="scientific">Shimia abyssi</name>
    <dbReference type="NCBI Taxonomy" id="1662395"/>
    <lineage>
        <taxon>Bacteria</taxon>
        <taxon>Pseudomonadati</taxon>
        <taxon>Pseudomonadota</taxon>
        <taxon>Alphaproteobacteria</taxon>
        <taxon>Rhodobacterales</taxon>
        <taxon>Roseobacteraceae</taxon>
    </lineage>
</organism>
<keyword evidence="7" id="KW-1015">Disulfide bond</keyword>
<proteinExistence type="inferred from homology"/>
<keyword evidence="6" id="KW-0106">Calcium</keyword>
<gene>
    <name evidence="8" type="ORF">CLV88_105242</name>
</gene>
<dbReference type="InterPro" id="IPR011118">
    <property type="entry name" value="Tannase/feruloyl_esterase"/>
</dbReference>
<keyword evidence="4" id="KW-0732">Signal</keyword>
<evidence type="ECO:0000256" key="6">
    <source>
        <dbReference type="ARBA" id="ARBA00022837"/>
    </source>
</evidence>
<dbReference type="PANTHER" id="PTHR33938">
    <property type="entry name" value="FERULOYL ESTERASE B-RELATED"/>
    <property type="match status" value="1"/>
</dbReference>
<keyword evidence="9" id="KW-1185">Reference proteome</keyword>
<sequence length="530" mass="56424">MPEFPALQSNSLRAGLAPLAGAAFVVIGSTAIAGECSVEGIPTLPDVKVLSAEPGTEPAPHCRVIGRIGTETEFQLLLPDEWNGKFVMGGSGGFAGNFDNAAVDYRNVVADGWATVSTDTGHKGSNIVASWALNNLERQVSFGFQAVHRTAVTSKAILADYYGSESQRNLFFGCSRGGGQALIVAQRSPNVFDGIYAGAPAYSWTKEMAGRWTHDAQIMFPDSTQISTPVIDGEALGILGAAIMEQCDGLDGLVDGVLNDPRQCDFDVATLTCGDSTSTQCLTPEQVVAANAIYSDAEFGGATWPGTPMGAELPGNPLGWLIWITGGHIEGAGIDFHPGAEESAFEEPPIPNARWGFTTQLMKHFFYSDPEWTYDGYDFTGYDHHAARLGPTLDADNPDLSAFRANGGKLIIDNGWMDGSLTAYGTIDYYERVMEFDPTAREDVRLFVRPGVTHCNGGPGPDGTNYIAALEAWLDTGVAPDQLDAPYVDPRTRQPNGKGGRIICAHPSVVTYDGAGEADDPSSFSCEVPE</sequence>
<dbReference type="Pfam" id="PF07519">
    <property type="entry name" value="Tannase"/>
    <property type="match status" value="1"/>
</dbReference>
<dbReference type="PANTHER" id="PTHR33938:SF15">
    <property type="entry name" value="FERULOYL ESTERASE B-RELATED"/>
    <property type="match status" value="1"/>
</dbReference>
<evidence type="ECO:0000313" key="9">
    <source>
        <dbReference type="Proteomes" id="UP000240418"/>
    </source>
</evidence>
<dbReference type="SUPFAM" id="SSF53474">
    <property type="entry name" value="alpha/beta-Hydrolases"/>
    <property type="match status" value="1"/>
</dbReference>
<evidence type="ECO:0000313" key="8">
    <source>
        <dbReference type="EMBL" id="PSL19817.1"/>
    </source>
</evidence>
<dbReference type="EMBL" id="PYGJ01000005">
    <property type="protein sequence ID" value="PSL19817.1"/>
    <property type="molecule type" value="Genomic_DNA"/>
</dbReference>
<evidence type="ECO:0000256" key="2">
    <source>
        <dbReference type="ARBA" id="ARBA00022487"/>
    </source>
</evidence>
<dbReference type="Proteomes" id="UP000240418">
    <property type="component" value="Unassembled WGS sequence"/>
</dbReference>
<evidence type="ECO:0000256" key="1">
    <source>
        <dbReference type="ARBA" id="ARBA00006249"/>
    </source>
</evidence>
<dbReference type="Gene3D" id="3.40.50.1820">
    <property type="entry name" value="alpha/beta hydrolase"/>
    <property type="match status" value="1"/>
</dbReference>
<keyword evidence="3" id="KW-0479">Metal-binding</keyword>
<comment type="similarity">
    <text evidence="1">Belongs to the tannase family.</text>
</comment>
<keyword evidence="5" id="KW-0378">Hydrolase</keyword>